<dbReference type="InterPro" id="IPR011047">
    <property type="entry name" value="Quinoprotein_ADH-like_sf"/>
</dbReference>
<dbReference type="PANTHER" id="PTHR19857">
    <property type="entry name" value="MITOCHONDRIAL DIVISION PROTEIN 1-RELATED"/>
    <property type="match status" value="1"/>
</dbReference>
<dbReference type="OrthoDB" id="10264376at2759"/>
<reference evidence="5" key="2">
    <citation type="submission" date="2020-12" db="EMBL/GenBank/DDBJ databases">
        <title>New Spironucleus salmonicida genome in near-complete chromosomes.</title>
        <authorList>
            <person name="Xu F."/>
            <person name="Kurt Z."/>
            <person name="Jimenez-Gonzalez A."/>
            <person name="Astvaldsson A."/>
            <person name="Andersson J.O."/>
            <person name="Svard S.G."/>
        </authorList>
    </citation>
    <scope>NUCLEOTIDE SEQUENCE</scope>
    <source>
        <strain evidence="5">ATCC 50377</strain>
    </source>
</reference>
<evidence type="ECO:0000256" key="1">
    <source>
        <dbReference type="ARBA" id="ARBA00022574"/>
    </source>
</evidence>
<dbReference type="Proteomes" id="UP000018208">
    <property type="component" value="Unassembled WGS sequence"/>
</dbReference>
<dbReference type="SMART" id="SM00320">
    <property type="entry name" value="WD40"/>
    <property type="match status" value="7"/>
</dbReference>
<dbReference type="Gene3D" id="2.130.10.10">
    <property type="entry name" value="YVTN repeat-like/Quinoprotein amine dehydrogenase"/>
    <property type="match status" value="2"/>
</dbReference>
<dbReference type="PANTHER" id="PTHR19857:SF8">
    <property type="entry name" value="ANGIO-ASSOCIATED MIGRATORY CELL PROTEIN"/>
    <property type="match status" value="1"/>
</dbReference>
<dbReference type="InterPro" id="IPR001680">
    <property type="entry name" value="WD40_rpt"/>
</dbReference>
<evidence type="ECO:0000313" key="5">
    <source>
        <dbReference type="EMBL" id="KAH0574436.1"/>
    </source>
</evidence>
<gene>
    <name evidence="4" type="ORF">SS50377_14046</name>
    <name evidence="5" type="ORF">SS50377_24394</name>
</gene>
<name>V6LQS5_9EUKA</name>
<dbReference type="Pfam" id="PF00400">
    <property type="entry name" value="WD40"/>
    <property type="match status" value="1"/>
</dbReference>
<keyword evidence="2" id="KW-0677">Repeat</keyword>
<dbReference type="PROSITE" id="PS50082">
    <property type="entry name" value="WD_REPEATS_2"/>
    <property type="match status" value="1"/>
</dbReference>
<evidence type="ECO:0000256" key="2">
    <source>
        <dbReference type="ARBA" id="ARBA00022737"/>
    </source>
</evidence>
<dbReference type="AlphaFoldDB" id="V6LQS5"/>
<sequence length="622" mass="68477">MSLSLHHIQGTTVTLPHHIKFYSEDKFVFTLNKTIVVQSLTNPQDQTILRGNSATLTYLDPYKNLLLTSESGFDSDVVLWDVEESRVIQRFSEHDGGVVSASISADGLFYATCGINGQIYIVELESGDIVTMGSTEPLIRLVFGDRIRDTRGRKLAMWHMIGITQQGTIQHIVFEPKTAKLHVETVNTGNVRKQIVDACFALNDSSLVIAVCTSGDILIIDFNTEEVVTSVTIPGQLGQLNAISCLTRQNSQEPAPKSIYSTYERAENLDEIIAIGGNEFVAVLKGQGTSWDISYVSRVDGNVVSVDGLNGQILAATCQGKVLQFVPFENEYKIIPISDSNSKPATSISFLDNSIVAISSEDQRVRIVDLVDFLPAMTIQTELRCNYQSNVFPTCLAINDIQLIVGFNNGDIQIFDVENGDFLLQINAADRKNVISIDAKEHFILVGGENGDVRLWDIRSQKIVEGSRQHTLKVNKVFLSHQGGRMGLISFSDDRYGIASVNGQRVSEFLCEGVVNDCVIISDGYVVASNRVIGLVDLSQKKQLQRIEFDVKVLSLTSDGQSRVFAGFEDGTIRTYEITKAGVHLIQEIPDAHSGRVMKVGFGGSELITCDDNGEVMFWSVQ</sequence>
<dbReference type="EMBL" id="AUWU02000004">
    <property type="protein sequence ID" value="KAH0574436.1"/>
    <property type="molecule type" value="Genomic_DNA"/>
</dbReference>
<dbReference type="VEuPathDB" id="GiardiaDB:SS50377_24394"/>
<feature type="repeat" description="WD" evidence="3">
    <location>
        <begin position="435"/>
        <end position="466"/>
    </location>
</feature>
<dbReference type="InterPro" id="IPR051179">
    <property type="entry name" value="WD_repeat_multifunction"/>
</dbReference>
<proteinExistence type="predicted"/>
<reference evidence="4 5" key="1">
    <citation type="journal article" date="2014" name="PLoS Genet.">
        <title>The Genome of Spironucleus salmonicida Highlights a Fish Pathogen Adapted to Fluctuating Environments.</title>
        <authorList>
            <person name="Xu F."/>
            <person name="Jerlstrom-Hultqvist J."/>
            <person name="Einarsson E."/>
            <person name="Astvaldsson A."/>
            <person name="Svard S.G."/>
            <person name="Andersson J.O."/>
        </authorList>
    </citation>
    <scope>NUCLEOTIDE SEQUENCE</scope>
    <source>
        <strain evidence="5">ATCC 50377</strain>
    </source>
</reference>
<dbReference type="InterPro" id="IPR015943">
    <property type="entry name" value="WD40/YVTN_repeat-like_dom_sf"/>
</dbReference>
<accession>V6LQS5</accession>
<organism evidence="4">
    <name type="scientific">Spironucleus salmonicida</name>
    <dbReference type="NCBI Taxonomy" id="348837"/>
    <lineage>
        <taxon>Eukaryota</taxon>
        <taxon>Metamonada</taxon>
        <taxon>Diplomonadida</taxon>
        <taxon>Hexamitidae</taxon>
        <taxon>Hexamitinae</taxon>
        <taxon>Spironucleus</taxon>
    </lineage>
</organism>
<evidence type="ECO:0000256" key="3">
    <source>
        <dbReference type="PROSITE-ProRule" id="PRU00221"/>
    </source>
</evidence>
<evidence type="ECO:0000313" key="4">
    <source>
        <dbReference type="EMBL" id="EST46056.1"/>
    </source>
</evidence>
<dbReference type="SUPFAM" id="SSF50998">
    <property type="entry name" value="Quinoprotein alcohol dehydrogenase-like"/>
    <property type="match status" value="1"/>
</dbReference>
<evidence type="ECO:0000313" key="6">
    <source>
        <dbReference type="Proteomes" id="UP000018208"/>
    </source>
</evidence>
<dbReference type="EMBL" id="KI546085">
    <property type="protein sequence ID" value="EST46056.1"/>
    <property type="molecule type" value="Genomic_DNA"/>
</dbReference>
<keyword evidence="1 3" id="KW-0853">WD repeat</keyword>
<protein>
    <submittedName>
        <fullName evidence="5">WD40 repeat protein</fullName>
    </submittedName>
</protein>
<keyword evidence="6" id="KW-1185">Reference proteome</keyword>